<comment type="caution">
    <text evidence="2">The sequence shown here is derived from an EMBL/GenBank/DDBJ whole genome shotgun (WGS) entry which is preliminary data.</text>
</comment>
<feature type="compositionally biased region" description="Basic and acidic residues" evidence="1">
    <location>
        <begin position="80"/>
        <end position="89"/>
    </location>
</feature>
<dbReference type="Proteomes" id="UP001055093">
    <property type="component" value="Unassembled WGS sequence"/>
</dbReference>
<evidence type="ECO:0008006" key="4">
    <source>
        <dbReference type="Google" id="ProtNLM"/>
    </source>
</evidence>
<evidence type="ECO:0000313" key="2">
    <source>
        <dbReference type="EMBL" id="GJE74341.1"/>
    </source>
</evidence>
<reference evidence="2" key="2">
    <citation type="submission" date="2021-08" db="EMBL/GenBank/DDBJ databases">
        <authorList>
            <person name="Tani A."/>
            <person name="Ola A."/>
            <person name="Ogura Y."/>
            <person name="Katsura K."/>
            <person name="Hayashi T."/>
        </authorList>
    </citation>
    <scope>NUCLEOTIDE SEQUENCE</scope>
    <source>
        <strain evidence="2">DSM 14458</strain>
    </source>
</reference>
<evidence type="ECO:0000313" key="3">
    <source>
        <dbReference type="Proteomes" id="UP001055093"/>
    </source>
</evidence>
<organism evidence="2 3">
    <name type="scientific">Methylorubrum suomiense</name>
    <dbReference type="NCBI Taxonomy" id="144191"/>
    <lineage>
        <taxon>Bacteria</taxon>
        <taxon>Pseudomonadati</taxon>
        <taxon>Pseudomonadota</taxon>
        <taxon>Alphaproteobacteria</taxon>
        <taxon>Hyphomicrobiales</taxon>
        <taxon>Methylobacteriaceae</taxon>
        <taxon>Methylorubrum</taxon>
    </lineage>
</organism>
<evidence type="ECO:0000256" key="1">
    <source>
        <dbReference type="SAM" id="MobiDB-lite"/>
    </source>
</evidence>
<proteinExistence type="predicted"/>
<feature type="region of interest" description="Disordered" evidence="1">
    <location>
        <begin position="80"/>
        <end position="102"/>
    </location>
</feature>
<reference evidence="2" key="1">
    <citation type="journal article" date="2021" name="Front. Microbiol.">
        <title>Comprehensive Comparative Genomics and Phenotyping of Methylobacterium Species.</title>
        <authorList>
            <person name="Alessa O."/>
            <person name="Ogura Y."/>
            <person name="Fujitani Y."/>
            <person name="Takami H."/>
            <person name="Hayashi T."/>
            <person name="Sahin N."/>
            <person name="Tani A."/>
        </authorList>
    </citation>
    <scope>NUCLEOTIDE SEQUENCE</scope>
    <source>
        <strain evidence="2">DSM 14458</strain>
    </source>
</reference>
<dbReference type="EMBL" id="BPRE01000002">
    <property type="protein sequence ID" value="GJE74341.1"/>
    <property type="molecule type" value="Genomic_DNA"/>
</dbReference>
<keyword evidence="3" id="KW-1185">Reference proteome</keyword>
<name>A0ABQ4UPT5_9HYPH</name>
<protein>
    <recommendedName>
        <fullName evidence="4">DUF448 domain-containing protein</fullName>
    </recommendedName>
</protein>
<accession>A0ABQ4UPT5</accession>
<gene>
    <name evidence="2" type="ORF">BGCPKDLD_0910</name>
</gene>
<sequence length="102" mass="11400">MEVPRTLGAFPYRRVVIVCPWCPRRQGSYDTERLIARLGPRASQEDVLLALVSCRWPKAWGKRGPSQYVPWCRARFADLGSRRPPDRDVPGAAQPSPDGPAG</sequence>